<organism evidence="3 4">
    <name type="scientific">Halomonas beimenensis</name>
    <dbReference type="NCBI Taxonomy" id="475662"/>
    <lineage>
        <taxon>Bacteria</taxon>
        <taxon>Pseudomonadati</taxon>
        <taxon>Pseudomonadota</taxon>
        <taxon>Gammaproteobacteria</taxon>
        <taxon>Oceanospirillales</taxon>
        <taxon>Halomonadaceae</taxon>
        <taxon>Halomonas</taxon>
    </lineage>
</organism>
<dbReference type="Proteomes" id="UP000219993">
    <property type="component" value="Chromosome"/>
</dbReference>
<keyword evidence="2" id="KW-1133">Transmembrane helix</keyword>
<evidence type="ECO:0000313" key="4">
    <source>
        <dbReference type="Proteomes" id="UP000219993"/>
    </source>
</evidence>
<sequence>MEDPQDYFLGWVYFFAGETFFNLMALVNKFGFTVGCFGLITSLYDITLDHEVYKIKEGKSKGGNSEKSYRGEKRKVGKRRLRKL</sequence>
<evidence type="ECO:0000256" key="2">
    <source>
        <dbReference type="SAM" id="Phobius"/>
    </source>
</evidence>
<proteinExistence type="predicted"/>
<dbReference type="KEGG" id="hbe:BEI_2700"/>
<keyword evidence="4" id="KW-1185">Reference proteome</keyword>
<keyword evidence="2" id="KW-0472">Membrane</keyword>
<feature type="transmembrane region" description="Helical" evidence="2">
    <location>
        <begin position="20"/>
        <end position="44"/>
    </location>
</feature>
<evidence type="ECO:0000256" key="1">
    <source>
        <dbReference type="SAM" id="MobiDB-lite"/>
    </source>
</evidence>
<name>A0A291P9Y7_9GAMM</name>
<evidence type="ECO:0000313" key="3">
    <source>
        <dbReference type="EMBL" id="ATJ83687.1"/>
    </source>
</evidence>
<dbReference type="AlphaFoldDB" id="A0A291P9Y7"/>
<keyword evidence="2" id="KW-0812">Transmembrane</keyword>
<feature type="compositionally biased region" description="Basic residues" evidence="1">
    <location>
        <begin position="72"/>
        <end position="84"/>
    </location>
</feature>
<accession>A0A291P9Y7</accession>
<dbReference type="EMBL" id="CP021435">
    <property type="protein sequence ID" value="ATJ83687.1"/>
    <property type="molecule type" value="Genomic_DNA"/>
</dbReference>
<reference evidence="3 4" key="1">
    <citation type="journal article" date="2017" name="Sci. Rep.">
        <title>Revealing the Saline Adaptation Strategies of the Halophilic Bacterium Halomonas beimenensis through High-throughput Omics and Transposon Mutagenesis Approaches.</title>
        <authorList>
            <person name="Chen Y.H."/>
            <person name="Lin S.S."/>
            <person name="Shyu Y.T."/>
        </authorList>
    </citation>
    <scope>NUCLEOTIDE SEQUENCE [LARGE SCALE GENOMIC DNA]</scope>
    <source>
        <strain evidence="3 4">NTU-111</strain>
    </source>
</reference>
<gene>
    <name evidence="3" type="ORF">BEI_2700</name>
</gene>
<feature type="region of interest" description="Disordered" evidence="1">
    <location>
        <begin position="58"/>
        <end position="84"/>
    </location>
</feature>
<protein>
    <submittedName>
        <fullName evidence="3">Uncharacterized protein</fullName>
    </submittedName>
</protein>